<feature type="compositionally biased region" description="Basic and acidic residues" evidence="1">
    <location>
        <begin position="360"/>
        <end position="371"/>
    </location>
</feature>
<accession>A0A504Y5I2</accession>
<feature type="compositionally biased region" description="Low complexity" evidence="1">
    <location>
        <begin position="115"/>
        <end position="141"/>
    </location>
</feature>
<feature type="compositionally biased region" description="Low complexity" evidence="1">
    <location>
        <begin position="66"/>
        <end position="86"/>
    </location>
</feature>
<protein>
    <submittedName>
        <fullName evidence="2">Uncharacterized protein</fullName>
    </submittedName>
</protein>
<dbReference type="VEuPathDB" id="TriTrypDB:LDHU3_33.4450"/>
<comment type="caution">
    <text evidence="2">The sequence shown here is derived from an EMBL/GenBank/DDBJ whole genome shotgun (WGS) entry which is preliminary data.</text>
</comment>
<organism evidence="2 3">
    <name type="scientific">Leishmania donovani</name>
    <dbReference type="NCBI Taxonomy" id="5661"/>
    <lineage>
        <taxon>Eukaryota</taxon>
        <taxon>Discoba</taxon>
        <taxon>Euglenozoa</taxon>
        <taxon>Kinetoplastea</taxon>
        <taxon>Metakinetoplastina</taxon>
        <taxon>Trypanosomatida</taxon>
        <taxon>Trypanosomatidae</taxon>
        <taxon>Leishmaniinae</taxon>
        <taxon>Leishmania</taxon>
    </lineage>
</organism>
<name>A0A504Y5I2_LEIDO</name>
<dbReference type="PANTHER" id="PTHR35615">
    <property type="entry name" value="PRESENT IN THE OUTER MITOCHONDRIAL MEMBRANE PROTEOME 22-RELATED"/>
    <property type="match status" value="1"/>
</dbReference>
<feature type="region of interest" description="Disordered" evidence="1">
    <location>
        <begin position="1"/>
        <end position="142"/>
    </location>
</feature>
<feature type="compositionally biased region" description="Basic and acidic residues" evidence="1">
    <location>
        <begin position="779"/>
        <end position="795"/>
    </location>
</feature>
<dbReference type="EMBL" id="RHLD01000006">
    <property type="protein sequence ID" value="TPP55379.1"/>
    <property type="molecule type" value="Genomic_DNA"/>
</dbReference>
<evidence type="ECO:0000313" key="3">
    <source>
        <dbReference type="Proteomes" id="UP000318821"/>
    </source>
</evidence>
<dbReference type="Proteomes" id="UP000318821">
    <property type="component" value="Unassembled WGS sequence"/>
</dbReference>
<feature type="region of interest" description="Disordered" evidence="1">
    <location>
        <begin position="1142"/>
        <end position="1174"/>
    </location>
</feature>
<evidence type="ECO:0000313" key="2">
    <source>
        <dbReference type="EMBL" id="TPP55379.1"/>
    </source>
</evidence>
<feature type="region of interest" description="Disordered" evidence="1">
    <location>
        <begin position="761"/>
        <end position="798"/>
    </location>
</feature>
<feature type="compositionally biased region" description="Basic residues" evidence="1">
    <location>
        <begin position="1"/>
        <end position="16"/>
    </location>
</feature>
<gene>
    <name evidence="2" type="ORF">CGC20_9865</name>
</gene>
<proteinExistence type="predicted"/>
<sequence length="1502" mass="156741">MASSAKKKEKTGHRRSSLSSNSGDKKPSSVSSAHMSSSGHKPSASGGAQLPRHQSTASAAVPSSLPRKPSARVSASASKPAAPFAALQSDAKRAGSSASPVPSSAAPTTIQAGFPATSPASGARSAPAPAGAPTTANAAPGSQNAMVADGYGWMGPTGYDSIGADGAGTMEYNGLGSMGPGGYIMGDGRHNYLGGYGSMGPGGYGSMNGSVSGNYGSIGGGENGMTSIYGMGGPMGSMYGMGSNLMGSMYGMGGNPMGSMYGMGGNPMGSMYGMGGNPMGSMYGMGGNPMGSMYGLSCYNMGLGSNGASMYGIGPFNSRMSFRSTGGYVGGAFGSLWRAPSAYTSRPKQDISIPPPSSSLHEEMREEKDDTAGTSKDSGAKATARGEATLGAEKSKTHAVEGTGADKKDADAKDAEKSRDRAMPTAMASSHRLTKQVNDNVHVIAVLAKESMLSHPDKSVTVGTNTYQMDEVAVSPVNIDKSDLLRDIVEQTHCGHNVSILALCGSQPYTACTEPITAVVKRMMESFAEDKAQVTQVKASAVSFAEAGNMIDLLEANAKPAKAEIGSNPIYGPCVMNASEKDIMSAAEAAEVVIGTAAKAAKECLVVIMYKIKQIRPVTTSGAAPAKDVYVSSMLVAMVNDAGMQNLKAAEKHATTEPALIFTNAIGGASRTVAIVHVPEKDAEKLVGGAAAHSQGLREIKNSPTRSGNVKRFIDYTERAAAANTKASPETTAKIDRMLKDAKELLARPEQTPLMAYNLFGSNSSTSPPETVPQSGEAAAKKADAPAEPAAEKPAETVAVASDATPTAKPESETQVRLVVCVDGTATILAERVRADEVVVRTHPDEVPESDTLKTLRAVFGKGRNVALLSAETQPRIPLKNQYTWKSVAEILTKAFESPPVQAKDTCIELFMSVVRKRQVLCDLMANGAASAGPKPLGTASSPLFGPVLVDTTYKTLRQALDVKPALDQALQAAPAHLTEPDSMIVMTAVLKQLKTNDDVVVASFMAASGPSAAGVCGAMSKNPDYSRSLLSYAIGGPCVTSLLVCVGNDHESNEAAKSSLTDMHALTKQPNHASRDGSVMAFIDYAKKGLEANRLKLERAQGEERDRLTAVLKRLQIMHDDYDNLLKCRGESMPAYYMGDKRVSPTPGMSGGKPEDATDATASAHEKPQKDVGVKASAPIRVSAVIMDDDDDASGAANKTPMEVTDKELIINEQRYTPTEVVQVKGGSIRSAMIDEMHKIVLDGYNAAMLTSDVGGSTVGISMAVKTITVIMRGLPKDSEAFWSVTVSKDNKVKDLLADNSPYYDLHLASSPLFGNVPYGANIVPVAEAQVEPIVREVRNEVREKGGVGYIAVILRILQSDGDVCVPSFLVAIAGESVEEYEKVLSTRSSASLLGTAIGGPCNSIYVAGIRGKSGEMAQPVLELAAKMMRVHNGPLRSCSLNRFITQTELAVAAMQRKIEASGGAPNPQLLSQVGRIGTMLKDAQNMLKSPGGSAPAVYKR</sequence>
<feature type="compositionally biased region" description="Low complexity" evidence="1">
    <location>
        <begin position="96"/>
        <end position="107"/>
    </location>
</feature>
<dbReference type="VEuPathDB" id="TriTrypDB:LdBPK_333090.1"/>
<reference evidence="3" key="1">
    <citation type="submission" date="2019-02" db="EMBL/GenBank/DDBJ databases">
        <title>FDA dAtabase for Regulatory Grade micrObial Sequences (FDA-ARGOS): Supporting development and validation of Infectious Disease Dx tests.</title>
        <authorList>
            <person name="Duncan R."/>
            <person name="Fisher C."/>
            <person name="Tallon L."/>
            <person name="Sadzewicz L."/>
            <person name="Sengamalay N."/>
            <person name="Ott S."/>
            <person name="Godinez A."/>
            <person name="Nagaraj S."/>
            <person name="Vavikolanu K."/>
            <person name="Vyas G."/>
            <person name="Nadendla S."/>
            <person name="Aluvathingal J."/>
            <person name="Sichtig H."/>
        </authorList>
    </citation>
    <scope>NUCLEOTIDE SEQUENCE [LARGE SCALE GENOMIC DNA]</scope>
    <source>
        <strain evidence="3">FDAARGOS_360</strain>
    </source>
</reference>
<feature type="compositionally biased region" description="Basic and acidic residues" evidence="1">
    <location>
        <begin position="1165"/>
        <end position="1174"/>
    </location>
</feature>
<dbReference type="PANTHER" id="PTHR35615:SF7">
    <property type="entry name" value="PRESENT IN THE OUTER MITOCHONDRIAL MEMBRANE PROTEOME 22"/>
    <property type="match status" value="1"/>
</dbReference>
<feature type="compositionally biased region" description="Polar residues" evidence="1">
    <location>
        <begin position="761"/>
        <end position="774"/>
    </location>
</feature>
<feature type="compositionally biased region" description="Low complexity" evidence="1">
    <location>
        <begin position="28"/>
        <end position="43"/>
    </location>
</feature>
<feature type="compositionally biased region" description="Basic and acidic residues" evidence="1">
    <location>
        <begin position="393"/>
        <end position="422"/>
    </location>
</feature>
<dbReference type="VEuPathDB" id="TriTrypDB:LdCL_330038200"/>
<evidence type="ECO:0000256" key="1">
    <source>
        <dbReference type="SAM" id="MobiDB-lite"/>
    </source>
</evidence>
<feature type="region of interest" description="Disordered" evidence="1">
    <location>
        <begin position="344"/>
        <end position="432"/>
    </location>
</feature>